<comment type="caution">
    <text evidence="6">The sequence shown here is derived from an EMBL/GenBank/DDBJ whole genome shotgun (WGS) entry which is preliminary data.</text>
</comment>
<dbReference type="InterPro" id="IPR012162">
    <property type="entry name" value="PNPase"/>
</dbReference>
<dbReference type="InterPro" id="IPR003029">
    <property type="entry name" value="S1_domain"/>
</dbReference>
<dbReference type="Gene3D" id="3.30.1370.10">
    <property type="entry name" value="K Homology domain, type 1"/>
    <property type="match status" value="1"/>
</dbReference>
<protein>
    <recommendedName>
        <fullName evidence="5">S1 motif domain-containing protein</fullName>
    </recommendedName>
</protein>
<gene>
    <name evidence="6" type="ORF">COV34_03640</name>
</gene>
<evidence type="ECO:0000256" key="4">
    <source>
        <dbReference type="PROSITE-ProRule" id="PRU00117"/>
    </source>
</evidence>
<keyword evidence="2" id="KW-0548">Nucleotidyltransferase</keyword>
<dbReference type="GO" id="GO:0003723">
    <property type="term" value="F:RNA binding"/>
    <property type="evidence" value="ECO:0007669"/>
    <property type="project" value="UniProtKB-UniRule"/>
</dbReference>
<dbReference type="InterPro" id="IPR012340">
    <property type="entry name" value="NA-bd_OB-fold"/>
</dbReference>
<sequence>MMNDSGAYKVLTDIQGPEDHHGDMDFKVAGTREGVTAVQMDVKVSGIPLTVLAEAFDAAKKARLHILDVIESEIAAPRADLSPRAPRIATIKIKPDQIGMVIGGGGKTINALKDKTGAEIDIEDDGTVYVSGNKEGVEQAVSEIESMTHEYKVGEKFTGTVIKIAEFGAFVKISEHAEGLVHISEISPERIANVSDVLQVGQTVPVLIKGIDERDRIKLSIKDADPQFAKGKNTQNSA</sequence>
<feature type="domain" description="S1 motif" evidence="5">
    <location>
        <begin position="154"/>
        <end position="222"/>
    </location>
</feature>
<dbReference type="SUPFAM" id="SSF54791">
    <property type="entry name" value="Eukaryotic type KH-domain (KH-domain type I)"/>
    <property type="match status" value="1"/>
</dbReference>
<dbReference type="GO" id="GO:0005829">
    <property type="term" value="C:cytosol"/>
    <property type="evidence" value="ECO:0007669"/>
    <property type="project" value="TreeGrafter"/>
</dbReference>
<organism evidence="6 7">
    <name type="scientific">Candidatus Zambryskibacteria bacterium CG10_big_fil_rev_8_21_14_0_10_42_12</name>
    <dbReference type="NCBI Taxonomy" id="1975115"/>
    <lineage>
        <taxon>Bacteria</taxon>
        <taxon>Candidatus Zambryskiibacteriota</taxon>
    </lineage>
</organism>
<dbReference type="PROSITE" id="PS50084">
    <property type="entry name" value="KH_TYPE_1"/>
    <property type="match status" value="1"/>
</dbReference>
<dbReference type="Proteomes" id="UP000231333">
    <property type="component" value="Unassembled WGS sequence"/>
</dbReference>
<dbReference type="FunFam" id="3.30.1370.10:FF:000001">
    <property type="entry name" value="Polyribonucleotide nucleotidyltransferase"/>
    <property type="match status" value="1"/>
</dbReference>
<dbReference type="EMBL" id="PCXL01000026">
    <property type="protein sequence ID" value="PIR37287.1"/>
    <property type="molecule type" value="Genomic_DNA"/>
</dbReference>
<dbReference type="CDD" id="cd02393">
    <property type="entry name" value="KH-I_PNPase"/>
    <property type="match status" value="1"/>
</dbReference>
<dbReference type="FunFam" id="2.40.50.140:FF:000189">
    <property type="entry name" value="Polyribonucleotide nucleotidyltransferase, putative"/>
    <property type="match status" value="1"/>
</dbReference>
<keyword evidence="3 4" id="KW-0694">RNA-binding</keyword>
<dbReference type="SMART" id="SM00316">
    <property type="entry name" value="S1"/>
    <property type="match status" value="1"/>
</dbReference>
<dbReference type="PROSITE" id="PS50126">
    <property type="entry name" value="S1"/>
    <property type="match status" value="1"/>
</dbReference>
<evidence type="ECO:0000313" key="7">
    <source>
        <dbReference type="Proteomes" id="UP000231333"/>
    </source>
</evidence>
<dbReference type="GO" id="GO:0006402">
    <property type="term" value="P:mRNA catabolic process"/>
    <property type="evidence" value="ECO:0007669"/>
    <property type="project" value="InterPro"/>
</dbReference>
<name>A0A2H0QSP1_9BACT</name>
<evidence type="ECO:0000313" key="6">
    <source>
        <dbReference type="EMBL" id="PIR37287.1"/>
    </source>
</evidence>
<dbReference type="SMART" id="SM00322">
    <property type="entry name" value="KH"/>
    <property type="match status" value="1"/>
</dbReference>
<dbReference type="InterPro" id="IPR036612">
    <property type="entry name" value="KH_dom_type_1_sf"/>
</dbReference>
<dbReference type="Pfam" id="PF00013">
    <property type="entry name" value="KH_1"/>
    <property type="match status" value="1"/>
</dbReference>
<dbReference type="SUPFAM" id="SSF55666">
    <property type="entry name" value="Ribonuclease PH domain 2-like"/>
    <property type="match status" value="1"/>
</dbReference>
<accession>A0A2H0QSP1</accession>
<dbReference type="PANTHER" id="PTHR11252:SF0">
    <property type="entry name" value="POLYRIBONUCLEOTIDE NUCLEOTIDYLTRANSFERASE 1, MITOCHONDRIAL"/>
    <property type="match status" value="1"/>
</dbReference>
<evidence type="ECO:0000259" key="5">
    <source>
        <dbReference type="PROSITE" id="PS50126"/>
    </source>
</evidence>
<dbReference type="Gene3D" id="2.40.50.140">
    <property type="entry name" value="Nucleic acid-binding proteins"/>
    <property type="match status" value="1"/>
</dbReference>
<dbReference type="SUPFAM" id="SSF50249">
    <property type="entry name" value="Nucleic acid-binding proteins"/>
    <property type="match status" value="1"/>
</dbReference>
<dbReference type="InterPro" id="IPR004088">
    <property type="entry name" value="KH_dom_type_1"/>
</dbReference>
<keyword evidence="1" id="KW-0808">Transferase</keyword>
<dbReference type="GO" id="GO:0004654">
    <property type="term" value="F:polyribonucleotide nucleotidyltransferase activity"/>
    <property type="evidence" value="ECO:0007669"/>
    <property type="project" value="InterPro"/>
</dbReference>
<dbReference type="InterPro" id="IPR027408">
    <property type="entry name" value="PNPase/RNase_PH_dom_sf"/>
</dbReference>
<proteinExistence type="predicted"/>
<dbReference type="GO" id="GO:0000175">
    <property type="term" value="F:3'-5'-RNA exonuclease activity"/>
    <property type="evidence" value="ECO:0007669"/>
    <property type="project" value="TreeGrafter"/>
</dbReference>
<dbReference type="AlphaFoldDB" id="A0A2H0QSP1"/>
<dbReference type="Gene3D" id="3.30.230.70">
    <property type="entry name" value="GHMP Kinase, N-terminal domain"/>
    <property type="match status" value="1"/>
</dbReference>
<evidence type="ECO:0000256" key="3">
    <source>
        <dbReference type="ARBA" id="ARBA00022884"/>
    </source>
</evidence>
<dbReference type="InterPro" id="IPR004087">
    <property type="entry name" value="KH_dom"/>
</dbReference>
<reference evidence="6 7" key="1">
    <citation type="submission" date="2017-09" db="EMBL/GenBank/DDBJ databases">
        <title>Depth-based differentiation of microbial function through sediment-hosted aquifers and enrichment of novel symbionts in the deep terrestrial subsurface.</title>
        <authorList>
            <person name="Probst A.J."/>
            <person name="Ladd B."/>
            <person name="Jarett J.K."/>
            <person name="Geller-Mcgrath D.E."/>
            <person name="Sieber C.M."/>
            <person name="Emerson J.B."/>
            <person name="Anantharaman K."/>
            <person name="Thomas B.C."/>
            <person name="Malmstrom R."/>
            <person name="Stieglmeier M."/>
            <person name="Klingl A."/>
            <person name="Woyke T."/>
            <person name="Ryan C.M."/>
            <person name="Banfield J.F."/>
        </authorList>
    </citation>
    <scope>NUCLEOTIDE SEQUENCE [LARGE SCALE GENOMIC DNA]</scope>
    <source>
        <strain evidence="6">CG10_big_fil_rev_8_21_14_0_10_42_12</strain>
    </source>
</reference>
<evidence type="ECO:0000256" key="2">
    <source>
        <dbReference type="ARBA" id="ARBA00022695"/>
    </source>
</evidence>
<dbReference type="Pfam" id="PF00575">
    <property type="entry name" value="S1"/>
    <property type="match status" value="1"/>
</dbReference>
<dbReference type="PANTHER" id="PTHR11252">
    <property type="entry name" value="POLYRIBONUCLEOTIDE NUCLEOTIDYLTRANSFERASE"/>
    <property type="match status" value="1"/>
</dbReference>
<evidence type="ECO:0000256" key="1">
    <source>
        <dbReference type="ARBA" id="ARBA00022679"/>
    </source>
</evidence>
<dbReference type="InterPro" id="IPR036345">
    <property type="entry name" value="ExoRNase_PH_dom2_sf"/>
</dbReference>